<dbReference type="RefSeq" id="WP_194453014.1">
    <property type="nucleotide sequence ID" value="NZ_CP063849.1"/>
</dbReference>
<proteinExistence type="predicted"/>
<feature type="compositionally biased region" description="Basic residues" evidence="2">
    <location>
        <begin position="459"/>
        <end position="470"/>
    </location>
</feature>
<organism evidence="4 5">
    <name type="scientific">Paludibaculum fermentans</name>
    <dbReference type="NCBI Taxonomy" id="1473598"/>
    <lineage>
        <taxon>Bacteria</taxon>
        <taxon>Pseudomonadati</taxon>
        <taxon>Acidobacteriota</taxon>
        <taxon>Terriglobia</taxon>
        <taxon>Bryobacterales</taxon>
        <taxon>Bryobacteraceae</taxon>
        <taxon>Paludibaculum</taxon>
    </lineage>
</organism>
<evidence type="ECO:0000313" key="5">
    <source>
        <dbReference type="Proteomes" id="UP000593892"/>
    </source>
</evidence>
<feature type="compositionally biased region" description="Basic and acidic residues" evidence="2">
    <location>
        <begin position="448"/>
        <end position="458"/>
    </location>
</feature>
<dbReference type="GO" id="GO:0004222">
    <property type="term" value="F:metalloendopeptidase activity"/>
    <property type="evidence" value="ECO:0007669"/>
    <property type="project" value="TreeGrafter"/>
</dbReference>
<keyword evidence="5" id="KW-1185">Reference proteome</keyword>
<dbReference type="KEGG" id="pfer:IRI77_15840"/>
<protein>
    <submittedName>
        <fullName evidence="4">M23 family metallopeptidase</fullName>
    </submittedName>
</protein>
<evidence type="ECO:0000313" key="4">
    <source>
        <dbReference type="EMBL" id="QOY91359.1"/>
    </source>
</evidence>
<dbReference type="Gene3D" id="2.70.70.10">
    <property type="entry name" value="Glucose Permease (Domain IIA)"/>
    <property type="match status" value="1"/>
</dbReference>
<feature type="compositionally biased region" description="Low complexity" evidence="2">
    <location>
        <begin position="436"/>
        <end position="447"/>
    </location>
</feature>
<keyword evidence="1" id="KW-0732">Signal</keyword>
<dbReference type="InterPro" id="IPR011055">
    <property type="entry name" value="Dup_hybrid_motif"/>
</dbReference>
<gene>
    <name evidence="4" type="ORF">IRI77_15840</name>
</gene>
<evidence type="ECO:0000256" key="1">
    <source>
        <dbReference type="ARBA" id="ARBA00022729"/>
    </source>
</evidence>
<dbReference type="Proteomes" id="UP000593892">
    <property type="component" value="Chromosome"/>
</dbReference>
<dbReference type="InterPro" id="IPR016047">
    <property type="entry name" value="M23ase_b-sheet_dom"/>
</dbReference>
<dbReference type="EMBL" id="CP063849">
    <property type="protein sequence ID" value="QOY91359.1"/>
    <property type="molecule type" value="Genomic_DNA"/>
</dbReference>
<name>A0A7S7SNE1_PALFE</name>
<dbReference type="CDD" id="cd12797">
    <property type="entry name" value="M23_peptidase"/>
    <property type="match status" value="1"/>
</dbReference>
<reference evidence="4 5" key="1">
    <citation type="submission" date="2020-10" db="EMBL/GenBank/DDBJ databases">
        <title>Complete genome sequence of Paludibaculum fermentans P105T, a facultatively anaerobic acidobacterium capable of dissimilatory Fe(III) reduction.</title>
        <authorList>
            <person name="Dedysh S.N."/>
            <person name="Beletsky A.V."/>
            <person name="Kulichevskaya I.S."/>
            <person name="Mardanov A.V."/>
            <person name="Ravin N.V."/>
        </authorList>
    </citation>
    <scope>NUCLEOTIDE SEQUENCE [LARGE SCALE GENOMIC DNA]</scope>
    <source>
        <strain evidence="4 5">P105</strain>
    </source>
</reference>
<dbReference type="InterPro" id="IPR050570">
    <property type="entry name" value="Cell_wall_metabolism_enzyme"/>
</dbReference>
<dbReference type="PANTHER" id="PTHR21666">
    <property type="entry name" value="PEPTIDASE-RELATED"/>
    <property type="match status" value="1"/>
</dbReference>
<evidence type="ECO:0000259" key="3">
    <source>
        <dbReference type="Pfam" id="PF01551"/>
    </source>
</evidence>
<dbReference type="Pfam" id="PF01551">
    <property type="entry name" value="Peptidase_M23"/>
    <property type="match status" value="1"/>
</dbReference>
<feature type="region of interest" description="Disordered" evidence="2">
    <location>
        <begin position="433"/>
        <end position="470"/>
    </location>
</feature>
<sequence>MKYVLLIVFVVLLLAAPATLFFLSTAPIVEVTPAPKGLGVDNQLPVKVTSPHGVRFVTAVLTQGQARSVASQEQPAERWMFWKKHMAPSTQTLHLTAKKEQGFQGGPAKLVVEAAANDLRSSSDTKTYDVFISMEPPRLSVDDLEHIINQGGAELVTFTVAGYYTESGVMVGNYRFRSFPMPGGKNENDRFCLFAFPWDVSADTRPLVFARNPGGQEVTAPFRVKMHPKKFRKRELDLSDEFLQKAVSDIDPSGTGDKLDRFLRINGETRKQNNKTLADLRDQSEKRMLWTPPFQQLSNSKVEAFFADVRTYKYNGKKVDEQVHLGFDLSKVKQAPVVASNSGKVVWADRLGIYGNCVVVDHGYGLQSIYGHLSKIEVTKGQMVERGGELGRSGATGLAGGDHLHFSMQIDGVQVNPIEWWDAHWIKDRVMSKLNGPAPGGAKTATASKDEPEAEPKKVGHTARKHPKRR</sequence>
<feature type="domain" description="M23ase beta-sheet core" evidence="3">
    <location>
        <begin position="323"/>
        <end position="417"/>
    </location>
</feature>
<dbReference type="SUPFAM" id="SSF51261">
    <property type="entry name" value="Duplicated hybrid motif"/>
    <property type="match status" value="1"/>
</dbReference>
<accession>A0A7S7SNE1</accession>
<dbReference type="PANTHER" id="PTHR21666:SF289">
    <property type="entry name" value="L-ALA--D-GLU ENDOPEPTIDASE"/>
    <property type="match status" value="1"/>
</dbReference>
<dbReference type="AlphaFoldDB" id="A0A7S7SNE1"/>
<evidence type="ECO:0000256" key="2">
    <source>
        <dbReference type="SAM" id="MobiDB-lite"/>
    </source>
</evidence>